<dbReference type="Proteomes" id="UP001500886">
    <property type="component" value="Unassembled WGS sequence"/>
</dbReference>
<comment type="caution">
    <text evidence="1">The sequence shown here is derived from an EMBL/GenBank/DDBJ whole genome shotgun (WGS) entry which is preliminary data.</text>
</comment>
<reference evidence="1 2" key="1">
    <citation type="journal article" date="2019" name="Int. J. Syst. Evol. Microbiol.">
        <title>The Global Catalogue of Microorganisms (GCM) 10K type strain sequencing project: providing services to taxonomists for standard genome sequencing and annotation.</title>
        <authorList>
            <consortium name="The Broad Institute Genomics Platform"/>
            <consortium name="The Broad Institute Genome Sequencing Center for Infectious Disease"/>
            <person name="Wu L."/>
            <person name="Ma J."/>
        </authorList>
    </citation>
    <scope>NUCLEOTIDE SEQUENCE [LARGE SCALE GENOMIC DNA]</scope>
    <source>
        <strain evidence="1 2">JCM 4542</strain>
    </source>
</reference>
<evidence type="ECO:0000313" key="2">
    <source>
        <dbReference type="Proteomes" id="UP001500886"/>
    </source>
</evidence>
<protein>
    <submittedName>
        <fullName evidence="1">Uncharacterized protein</fullName>
    </submittedName>
</protein>
<evidence type="ECO:0000313" key="1">
    <source>
        <dbReference type="EMBL" id="GAA2717458.1"/>
    </source>
</evidence>
<organism evidence="1 2">
    <name type="scientific">Streptomyces luteosporeus</name>
    <dbReference type="NCBI Taxonomy" id="173856"/>
    <lineage>
        <taxon>Bacteria</taxon>
        <taxon>Bacillati</taxon>
        <taxon>Actinomycetota</taxon>
        <taxon>Actinomycetes</taxon>
        <taxon>Kitasatosporales</taxon>
        <taxon>Streptomycetaceae</taxon>
        <taxon>Streptomyces</taxon>
    </lineage>
</organism>
<name>A0ABN3TS88_9ACTN</name>
<accession>A0ABN3TS88</accession>
<sequence length="65" mass="6585">MSAPGPRAGSSGRWGSASSDPVTVFAASRASSPGIEPTPVAAPAPHTFDLLFSLLWLTGEAYDAP</sequence>
<dbReference type="EMBL" id="BAAASL010000010">
    <property type="protein sequence ID" value="GAA2717458.1"/>
    <property type="molecule type" value="Genomic_DNA"/>
</dbReference>
<keyword evidence="2" id="KW-1185">Reference proteome</keyword>
<proteinExistence type="predicted"/>
<gene>
    <name evidence="1" type="ORF">GCM10010315_30790</name>
</gene>